<dbReference type="GeneID" id="90075748"/>
<comment type="caution">
    <text evidence="1">The sequence shown here is derived from an EMBL/GenBank/DDBJ whole genome shotgun (WGS) entry which is preliminary data.</text>
</comment>
<evidence type="ECO:0000313" key="1">
    <source>
        <dbReference type="EMBL" id="GMM37773.1"/>
    </source>
</evidence>
<name>A0AAV5QS77_9ASCO</name>
<proteinExistence type="predicted"/>
<dbReference type="InterPro" id="IPR020301">
    <property type="entry name" value="Mrx7"/>
</dbReference>
<sequence length="86" mass="10438">MNGRPPRNIEELLYRMLMDSKSFHRMVQKIYCRVNGIPYHKYLDANAPDPLKSSTNFAMYHPTKLHKFRAWRALFWDEMKKSFMLK</sequence>
<protein>
    <submittedName>
        <fullName evidence="1">Mrx7 protein</fullName>
    </submittedName>
</protein>
<dbReference type="Pfam" id="PF10906">
    <property type="entry name" value="Mrx7"/>
    <property type="match status" value="1"/>
</dbReference>
<dbReference type="Proteomes" id="UP001360560">
    <property type="component" value="Unassembled WGS sequence"/>
</dbReference>
<keyword evidence="2" id="KW-1185">Reference proteome</keyword>
<dbReference type="RefSeq" id="XP_064854769.1">
    <property type="nucleotide sequence ID" value="XM_064998697.1"/>
</dbReference>
<dbReference type="EMBL" id="BTFZ01000012">
    <property type="protein sequence ID" value="GMM37773.1"/>
    <property type="molecule type" value="Genomic_DNA"/>
</dbReference>
<reference evidence="1 2" key="1">
    <citation type="journal article" date="2023" name="Elife">
        <title>Identification of key yeast species and microbe-microbe interactions impacting larval growth of Drosophila in the wild.</title>
        <authorList>
            <person name="Mure A."/>
            <person name="Sugiura Y."/>
            <person name="Maeda R."/>
            <person name="Honda K."/>
            <person name="Sakurai N."/>
            <person name="Takahashi Y."/>
            <person name="Watada M."/>
            <person name="Katoh T."/>
            <person name="Gotoh A."/>
            <person name="Gotoh Y."/>
            <person name="Taniguchi I."/>
            <person name="Nakamura K."/>
            <person name="Hayashi T."/>
            <person name="Katayama T."/>
            <person name="Uemura T."/>
            <person name="Hattori Y."/>
        </authorList>
    </citation>
    <scope>NUCLEOTIDE SEQUENCE [LARGE SCALE GENOMIC DNA]</scope>
    <source>
        <strain evidence="1 2">SC-9</strain>
    </source>
</reference>
<accession>A0AAV5QS77</accession>
<gene>
    <name evidence="1" type="ORF">DASC09_050980</name>
</gene>
<organism evidence="1 2">
    <name type="scientific">Saccharomycopsis crataegensis</name>
    <dbReference type="NCBI Taxonomy" id="43959"/>
    <lineage>
        <taxon>Eukaryota</taxon>
        <taxon>Fungi</taxon>
        <taxon>Dikarya</taxon>
        <taxon>Ascomycota</taxon>
        <taxon>Saccharomycotina</taxon>
        <taxon>Saccharomycetes</taxon>
        <taxon>Saccharomycopsidaceae</taxon>
        <taxon>Saccharomycopsis</taxon>
    </lineage>
</organism>
<evidence type="ECO:0000313" key="2">
    <source>
        <dbReference type="Proteomes" id="UP001360560"/>
    </source>
</evidence>
<dbReference type="AlphaFoldDB" id="A0AAV5QS77"/>